<evidence type="ECO:0000313" key="10">
    <source>
        <dbReference type="Proteomes" id="UP000297429"/>
    </source>
</evidence>
<evidence type="ECO:0000256" key="3">
    <source>
        <dbReference type="ARBA" id="ARBA00022603"/>
    </source>
</evidence>
<dbReference type="OrthoDB" id="9805629at2"/>
<dbReference type="RefSeq" id="WP_121283918.1">
    <property type="nucleotide sequence ID" value="NZ_RCCK01000011.1"/>
</dbReference>
<keyword evidence="10" id="KW-1185">Reference proteome</keyword>
<organism evidence="7 9">
    <name type="scientific">Pedobacter alluvionis</name>
    <dbReference type="NCBI Taxonomy" id="475253"/>
    <lineage>
        <taxon>Bacteria</taxon>
        <taxon>Pseudomonadati</taxon>
        <taxon>Bacteroidota</taxon>
        <taxon>Sphingobacteriia</taxon>
        <taxon>Sphingobacteriales</taxon>
        <taxon>Sphingobacteriaceae</taxon>
        <taxon>Pedobacter</taxon>
    </lineage>
</organism>
<dbReference type="InterPro" id="IPR023095">
    <property type="entry name" value="Ade_MeTrfase_dom_2"/>
</dbReference>
<evidence type="ECO:0000256" key="5">
    <source>
        <dbReference type="ARBA" id="ARBA00022691"/>
    </source>
</evidence>
<dbReference type="Pfam" id="PF02086">
    <property type="entry name" value="MethyltransfD12"/>
    <property type="match status" value="1"/>
</dbReference>
<dbReference type="InterPro" id="IPR012327">
    <property type="entry name" value="MeTrfase_D12"/>
</dbReference>
<dbReference type="InterPro" id="IPR002052">
    <property type="entry name" value="DNA_methylase_N6_adenine_CS"/>
</dbReference>
<dbReference type="Proteomes" id="UP000273898">
    <property type="component" value="Unassembled WGS sequence"/>
</dbReference>
<dbReference type="GO" id="GO:0032259">
    <property type="term" value="P:methylation"/>
    <property type="evidence" value="ECO:0007669"/>
    <property type="project" value="UniProtKB-KW"/>
</dbReference>
<dbReference type="GO" id="GO:0003676">
    <property type="term" value="F:nucleic acid binding"/>
    <property type="evidence" value="ECO:0007669"/>
    <property type="project" value="InterPro"/>
</dbReference>
<evidence type="ECO:0000313" key="7">
    <source>
        <dbReference type="EMBL" id="RLJ77134.1"/>
    </source>
</evidence>
<gene>
    <name evidence="7" type="ORF">BCL90_2204</name>
    <name evidence="8" type="ORF">E3V97_06185</name>
</gene>
<reference evidence="7 9" key="1">
    <citation type="submission" date="2018-10" db="EMBL/GenBank/DDBJ databases">
        <title>Genomic Encyclopedia of Archaeal and Bacterial Type Strains, Phase II (KMG-II): from individual species to whole genera.</title>
        <authorList>
            <person name="Goeker M."/>
        </authorList>
    </citation>
    <scope>NUCLEOTIDE SEQUENCE [LARGE SCALE GENOMIC DNA]</scope>
    <source>
        <strain evidence="7 9">DSM 19624</strain>
    </source>
</reference>
<dbReference type="Gene3D" id="1.10.1020.10">
    <property type="entry name" value="Adenine-specific Methyltransferase, Domain 2"/>
    <property type="match status" value="1"/>
</dbReference>
<dbReference type="Gene3D" id="3.40.50.150">
    <property type="entry name" value="Vaccinia Virus protein VP39"/>
    <property type="match status" value="1"/>
</dbReference>
<keyword evidence="3 7" id="KW-0489">Methyltransferase</keyword>
<evidence type="ECO:0000256" key="6">
    <source>
        <dbReference type="ARBA" id="ARBA00047942"/>
    </source>
</evidence>
<dbReference type="PRINTS" id="PR00505">
    <property type="entry name" value="D12N6MTFRASE"/>
</dbReference>
<dbReference type="GO" id="GO:0009007">
    <property type="term" value="F:site-specific DNA-methyltransferase (adenine-specific) activity"/>
    <property type="evidence" value="ECO:0007669"/>
    <property type="project" value="UniProtKB-EC"/>
</dbReference>
<evidence type="ECO:0000313" key="8">
    <source>
        <dbReference type="EMBL" id="TFB33628.1"/>
    </source>
</evidence>
<reference evidence="8 10" key="2">
    <citation type="submission" date="2019-03" db="EMBL/GenBank/DDBJ databases">
        <authorList>
            <person name="He R.-H."/>
        </authorList>
    </citation>
    <scope>NUCLEOTIDE SEQUENCE [LARGE SCALE GENOMIC DNA]</scope>
    <source>
        <strain evidence="8 10">DSM 19624</strain>
    </source>
</reference>
<evidence type="ECO:0000256" key="1">
    <source>
        <dbReference type="ARBA" id="ARBA00006594"/>
    </source>
</evidence>
<dbReference type="SUPFAM" id="SSF53335">
    <property type="entry name" value="S-adenosyl-L-methionine-dependent methyltransferases"/>
    <property type="match status" value="1"/>
</dbReference>
<comment type="catalytic activity">
    <reaction evidence="6">
        <text>a 2'-deoxyadenosine in DNA + S-adenosyl-L-methionine = an N(6)-methyl-2'-deoxyadenosine in DNA + S-adenosyl-L-homocysteine + H(+)</text>
        <dbReference type="Rhea" id="RHEA:15197"/>
        <dbReference type="Rhea" id="RHEA-COMP:12418"/>
        <dbReference type="Rhea" id="RHEA-COMP:12419"/>
        <dbReference type="ChEBI" id="CHEBI:15378"/>
        <dbReference type="ChEBI" id="CHEBI:57856"/>
        <dbReference type="ChEBI" id="CHEBI:59789"/>
        <dbReference type="ChEBI" id="CHEBI:90615"/>
        <dbReference type="ChEBI" id="CHEBI:90616"/>
        <dbReference type="EC" id="2.1.1.72"/>
    </reaction>
</comment>
<dbReference type="EC" id="2.1.1.72" evidence="2"/>
<name>A0A497Y3Q1_9SPHI</name>
<dbReference type="GO" id="GO:0009307">
    <property type="term" value="P:DNA restriction-modification system"/>
    <property type="evidence" value="ECO:0007669"/>
    <property type="project" value="InterPro"/>
</dbReference>
<dbReference type="EMBL" id="RCCK01000011">
    <property type="protein sequence ID" value="RLJ77134.1"/>
    <property type="molecule type" value="Genomic_DNA"/>
</dbReference>
<dbReference type="Proteomes" id="UP000297429">
    <property type="component" value="Unassembled WGS sequence"/>
</dbReference>
<dbReference type="AlphaFoldDB" id="A0A497Y3Q1"/>
<evidence type="ECO:0000313" key="9">
    <source>
        <dbReference type="Proteomes" id="UP000273898"/>
    </source>
</evidence>
<dbReference type="EMBL" id="SOPX01000001">
    <property type="protein sequence ID" value="TFB33628.1"/>
    <property type="molecule type" value="Genomic_DNA"/>
</dbReference>
<comment type="similarity">
    <text evidence="1">Belongs to the N(4)/N(6)-methyltransferase family.</text>
</comment>
<protein>
    <recommendedName>
        <fullName evidence="2">site-specific DNA-methyltransferase (adenine-specific)</fullName>
        <ecNumber evidence="2">2.1.1.72</ecNumber>
    </recommendedName>
</protein>
<accession>A0A497Y3Q1</accession>
<dbReference type="InterPro" id="IPR029063">
    <property type="entry name" value="SAM-dependent_MTases_sf"/>
</dbReference>
<proteinExistence type="inferred from homology"/>
<comment type="caution">
    <text evidence="7">The sequence shown here is derived from an EMBL/GenBank/DDBJ whole genome shotgun (WGS) entry which is preliminary data.</text>
</comment>
<keyword evidence="4 7" id="KW-0808">Transferase</keyword>
<evidence type="ECO:0000256" key="2">
    <source>
        <dbReference type="ARBA" id="ARBA00011900"/>
    </source>
</evidence>
<sequence length="364" mass="42309">MILTDTIDFKKLPTTRYSGSKRKILPWIFNNVKNINFHTALDGFGGTGSVSYLMKKMGKSVTYNDKLKFNHFIGKALIENDSYKILDEEIKTLFHPLGNIGLSNFTVTKNFEDIYFLKEENEQIDVIVHNINNIFNEPKEENSFKKAIAYYALFQSTLSKRPYNLFHRKNLNMRTADVKRNFGNKTTWETSLEELMIKFTNEANNNIFKSDFRALAINKSIFDIDEYGYDLVYLDPPYISKKGSNESSNYLKCYHFLEGLANYKDWEDLIDYSKKNRPLVAVNEVNEFVQATIHEDLEKILYKFRKSIIVLSYKSGGIPSINYLFELIEKIKGNAHIVTLPYKYALTRKENGSELNEEVLIIGL</sequence>
<dbReference type="PROSITE" id="PS00092">
    <property type="entry name" value="N6_MTASE"/>
    <property type="match status" value="1"/>
</dbReference>
<keyword evidence="5" id="KW-0949">S-adenosyl-L-methionine</keyword>
<evidence type="ECO:0000256" key="4">
    <source>
        <dbReference type="ARBA" id="ARBA00022679"/>
    </source>
</evidence>